<dbReference type="PANTHER" id="PTHR43130">
    <property type="entry name" value="ARAC-FAMILY TRANSCRIPTIONAL REGULATOR"/>
    <property type="match status" value="1"/>
</dbReference>
<dbReference type="GO" id="GO:0003700">
    <property type="term" value="F:DNA-binding transcription factor activity"/>
    <property type="evidence" value="ECO:0007669"/>
    <property type="project" value="InterPro"/>
</dbReference>
<name>A0A085G1J1_EWIA3</name>
<dbReference type="SUPFAM" id="SSF52317">
    <property type="entry name" value="Class I glutamine amidotransferase-like"/>
    <property type="match status" value="1"/>
</dbReference>
<dbReference type="InterPro" id="IPR052158">
    <property type="entry name" value="INH-QAR"/>
</dbReference>
<reference evidence="2 3" key="1">
    <citation type="submission" date="2014-05" db="EMBL/GenBank/DDBJ databases">
        <title>ATOL: Assembling a taxonomically balanced genome-scale reconstruction of the evolutionary history of the Enterobacteriaceae.</title>
        <authorList>
            <person name="Plunkett G.III."/>
            <person name="Neeno-Eckwall E.C."/>
            <person name="Glasner J.D."/>
            <person name="Perna N.T."/>
        </authorList>
    </citation>
    <scope>NUCLEOTIDE SEQUENCE [LARGE SCALE GENOMIC DNA]</scope>
    <source>
        <strain evidence="2 3">ATCC 33852</strain>
    </source>
</reference>
<gene>
    <name evidence="2" type="ORF">GEAM_4192</name>
</gene>
<sequence>MRIYVLVLEGVFDTGLTAVLDSLSMANNLSQASGIATAGFDITIAGVRQEVHTALGMRVPVCDIANSPTPDWVILPALNYTNAEALLPVLEREDVVDALAILRKWHKEGAGIAAACTGTFLLAESGLLDGLAATTTWWLSSVFRQRYPNINVDSHRIVVPNNRIVTAGAALSHLDLTLSLIRNCSPELAAIVAKYMVFDTRVSQSVYAISDHIDHSNPLVERFDRWVRENLCSAISVDNAADALGTTKRTLARHLNAALGKTPVEYIQDLRIERAVHLLRTSKHTVDYIAEQVGYADGVTLRTLLRRRIGRGVRELRAS</sequence>
<dbReference type="GO" id="GO:0043565">
    <property type="term" value="F:sequence-specific DNA binding"/>
    <property type="evidence" value="ECO:0007669"/>
    <property type="project" value="InterPro"/>
</dbReference>
<dbReference type="PANTHER" id="PTHR43130:SF11">
    <property type="entry name" value="TRANSCRIPTIONAL REGULATORY PROTEIN"/>
    <property type="match status" value="1"/>
</dbReference>
<organism evidence="2 3">
    <name type="scientific">Ewingella americana (strain ATCC 33852 / DSM 4580 / CCUG 14506 / JCM 5911 / LMG 7869 / NCTC 12157 / CDC 1468-78)</name>
    <dbReference type="NCBI Taxonomy" id="910964"/>
    <lineage>
        <taxon>Bacteria</taxon>
        <taxon>Pseudomonadati</taxon>
        <taxon>Pseudomonadota</taxon>
        <taxon>Gammaproteobacteria</taxon>
        <taxon>Enterobacterales</taxon>
        <taxon>Yersiniaceae</taxon>
        <taxon>Ewingella</taxon>
    </lineage>
</organism>
<dbReference type="STRING" id="910964.GEAM_4192"/>
<evidence type="ECO:0000259" key="1">
    <source>
        <dbReference type="PROSITE" id="PS01124"/>
    </source>
</evidence>
<accession>A0A085G1J1</accession>
<dbReference type="EMBL" id="JMPJ01000074">
    <property type="protein sequence ID" value="KFC77586.1"/>
    <property type="molecule type" value="Genomic_DNA"/>
</dbReference>
<dbReference type="Pfam" id="PF01965">
    <property type="entry name" value="DJ-1_PfpI"/>
    <property type="match status" value="1"/>
</dbReference>
<dbReference type="InterPro" id="IPR018060">
    <property type="entry name" value="HTH_AraC"/>
</dbReference>
<dbReference type="InterPro" id="IPR029062">
    <property type="entry name" value="Class_I_gatase-like"/>
</dbReference>
<protein>
    <submittedName>
        <fullName evidence="2">AraC family transcriptional regulator</fullName>
    </submittedName>
</protein>
<dbReference type="AlphaFoldDB" id="A0A085G1J1"/>
<dbReference type="eggNOG" id="COG4977">
    <property type="taxonomic scope" value="Bacteria"/>
</dbReference>
<evidence type="ECO:0000313" key="2">
    <source>
        <dbReference type="EMBL" id="KFC77586.1"/>
    </source>
</evidence>
<dbReference type="PROSITE" id="PS01124">
    <property type="entry name" value="HTH_ARAC_FAMILY_2"/>
    <property type="match status" value="1"/>
</dbReference>
<dbReference type="Gene3D" id="1.10.10.60">
    <property type="entry name" value="Homeodomain-like"/>
    <property type="match status" value="1"/>
</dbReference>
<feature type="domain" description="HTH araC/xylS-type" evidence="1">
    <location>
        <begin position="221"/>
        <end position="319"/>
    </location>
</feature>
<dbReference type="SMART" id="SM00342">
    <property type="entry name" value="HTH_ARAC"/>
    <property type="match status" value="1"/>
</dbReference>
<dbReference type="Pfam" id="PF12833">
    <property type="entry name" value="HTH_18"/>
    <property type="match status" value="1"/>
</dbReference>
<dbReference type="CDD" id="cd03138">
    <property type="entry name" value="GATase1_AraC_2"/>
    <property type="match status" value="1"/>
</dbReference>
<dbReference type="RefSeq" id="WP_034795639.1">
    <property type="nucleotide sequence ID" value="NZ_JMPJ01000074.1"/>
</dbReference>
<dbReference type="InterPro" id="IPR002818">
    <property type="entry name" value="DJ-1/PfpI"/>
</dbReference>
<proteinExistence type="predicted"/>
<dbReference type="Proteomes" id="UP000028640">
    <property type="component" value="Unassembled WGS sequence"/>
</dbReference>
<comment type="caution">
    <text evidence="2">The sequence shown here is derived from an EMBL/GenBank/DDBJ whole genome shotgun (WGS) entry which is preliminary data.</text>
</comment>
<dbReference type="Gene3D" id="3.40.50.880">
    <property type="match status" value="1"/>
</dbReference>
<dbReference type="GeneID" id="78382420"/>
<evidence type="ECO:0000313" key="3">
    <source>
        <dbReference type="Proteomes" id="UP000028640"/>
    </source>
</evidence>
<dbReference type="OrthoDB" id="9803764at2"/>
<keyword evidence="3" id="KW-1185">Reference proteome</keyword>